<feature type="chain" id="PRO_5043538946" description="Peptidase A1 domain-containing protein" evidence="9">
    <location>
        <begin position="21"/>
        <end position="555"/>
    </location>
</feature>
<dbReference type="InterPro" id="IPR021109">
    <property type="entry name" value="Peptidase_aspartic_dom_sf"/>
</dbReference>
<keyword evidence="6" id="KW-1015">Disulfide bond</keyword>
<evidence type="ECO:0000256" key="8">
    <source>
        <dbReference type="SAM" id="MobiDB-lite"/>
    </source>
</evidence>
<feature type="active site" evidence="5">
    <location>
        <position position="80"/>
    </location>
</feature>
<evidence type="ECO:0000256" key="9">
    <source>
        <dbReference type="SAM" id="SignalP"/>
    </source>
</evidence>
<sequence>MKALALAACCLSAVLSVARGDYTWPDSRAFGGPDIGVYRLDLYRQNGPENVDVARRKRNVLYYGIIGIGSPPQNVSMCFDTGSASMWVPSADCTTLSCQAHSRYAYGNSSSFSPAEASFTITYKRGMVEGQVGADTLSITDGPIVISNQTFGLATSSTLDFTRAACDGIFGLALPALAKDAWQMPAFFRMVQLGLLRDPVFSVWMDPNAAAVPAGEILFGGADATHFDGHLATVPVISKKHWVVPLSNRTRIGNRTVTITAMQAVLDTGSSVITASTQDANTINSNITGLTYSPDDNLWIVDGGCSNLTQLDNVTFTLGEHRFLLRPDQYVLQVYMASDAGDKELFCISAIVGGGPMYTLVLGANFHRAYYTVYEYDAYTDTARVAMAPAKSASQAAPVTSIGNGTLSSYNHGPYQPVASLEGNTPFDADNTTDAANASDAATLAPQAATAAADNLDNLLLGGATATQPNTTAAGADLSLETAAQDAWQLFSQGGGPMHTPEDVPVVVGEHEHEGASAPAAPPTSVRLSQNVDPLNKEGGPRSPRAQALDDHFTR</sequence>
<dbReference type="InterPro" id="IPR033121">
    <property type="entry name" value="PEPTIDASE_A1"/>
</dbReference>
<dbReference type="Proteomes" id="UP001314263">
    <property type="component" value="Unassembled WGS sequence"/>
</dbReference>
<dbReference type="PRINTS" id="PR00792">
    <property type="entry name" value="PEPSIN"/>
</dbReference>
<keyword evidence="4 7" id="KW-0378">Hydrolase</keyword>
<comment type="caution">
    <text evidence="11">The sequence shown here is derived from an EMBL/GenBank/DDBJ whole genome shotgun (WGS) entry which is preliminary data.</text>
</comment>
<evidence type="ECO:0000256" key="3">
    <source>
        <dbReference type="ARBA" id="ARBA00022750"/>
    </source>
</evidence>
<dbReference type="GO" id="GO:0004190">
    <property type="term" value="F:aspartic-type endopeptidase activity"/>
    <property type="evidence" value="ECO:0007669"/>
    <property type="project" value="UniProtKB-KW"/>
</dbReference>
<dbReference type="PANTHER" id="PTHR47966">
    <property type="entry name" value="BETA-SITE APP-CLEAVING ENZYME, ISOFORM A-RELATED"/>
    <property type="match status" value="1"/>
</dbReference>
<accession>A0AAV1HS65</accession>
<feature type="active site" evidence="5">
    <location>
        <position position="267"/>
    </location>
</feature>
<evidence type="ECO:0000259" key="10">
    <source>
        <dbReference type="PROSITE" id="PS51767"/>
    </source>
</evidence>
<dbReference type="CDD" id="cd05471">
    <property type="entry name" value="pepsin_like"/>
    <property type="match status" value="1"/>
</dbReference>
<keyword evidence="12" id="KW-1185">Reference proteome</keyword>
<dbReference type="Gene3D" id="2.40.70.10">
    <property type="entry name" value="Acid Proteases"/>
    <property type="match status" value="2"/>
</dbReference>
<feature type="region of interest" description="Disordered" evidence="8">
    <location>
        <begin position="511"/>
        <end position="555"/>
    </location>
</feature>
<evidence type="ECO:0000256" key="4">
    <source>
        <dbReference type="ARBA" id="ARBA00022801"/>
    </source>
</evidence>
<dbReference type="PANTHER" id="PTHR47966:SF51">
    <property type="entry name" value="BETA-SITE APP-CLEAVING ENZYME, ISOFORM A-RELATED"/>
    <property type="match status" value="1"/>
</dbReference>
<dbReference type="PROSITE" id="PS51767">
    <property type="entry name" value="PEPTIDASE_A1"/>
    <property type="match status" value="1"/>
</dbReference>
<evidence type="ECO:0000313" key="12">
    <source>
        <dbReference type="Proteomes" id="UP001314263"/>
    </source>
</evidence>
<keyword evidence="9" id="KW-0732">Signal</keyword>
<proteinExistence type="inferred from homology"/>
<dbReference type="GO" id="GO:0006508">
    <property type="term" value="P:proteolysis"/>
    <property type="evidence" value="ECO:0007669"/>
    <property type="project" value="UniProtKB-KW"/>
</dbReference>
<dbReference type="AlphaFoldDB" id="A0AAV1HS65"/>
<dbReference type="InterPro" id="IPR001969">
    <property type="entry name" value="Aspartic_peptidase_AS"/>
</dbReference>
<protein>
    <recommendedName>
        <fullName evidence="10">Peptidase A1 domain-containing protein</fullName>
    </recommendedName>
</protein>
<feature type="domain" description="Peptidase A1" evidence="10">
    <location>
        <begin position="62"/>
        <end position="388"/>
    </location>
</feature>
<dbReference type="InterPro" id="IPR001461">
    <property type="entry name" value="Aspartic_peptidase_A1"/>
</dbReference>
<keyword evidence="3 7" id="KW-0064">Aspartyl protease</keyword>
<organism evidence="11 12">
    <name type="scientific">Coccomyxa viridis</name>
    <dbReference type="NCBI Taxonomy" id="1274662"/>
    <lineage>
        <taxon>Eukaryota</taxon>
        <taxon>Viridiplantae</taxon>
        <taxon>Chlorophyta</taxon>
        <taxon>core chlorophytes</taxon>
        <taxon>Trebouxiophyceae</taxon>
        <taxon>Trebouxiophyceae incertae sedis</taxon>
        <taxon>Coccomyxaceae</taxon>
        <taxon>Coccomyxa</taxon>
    </lineage>
</organism>
<gene>
    <name evidence="11" type="ORF">CVIRNUC_000829</name>
</gene>
<keyword evidence="2 7" id="KW-0645">Protease</keyword>
<dbReference type="Pfam" id="PF00026">
    <property type="entry name" value="Asp"/>
    <property type="match status" value="1"/>
</dbReference>
<dbReference type="PROSITE" id="PS00141">
    <property type="entry name" value="ASP_PROTEASE"/>
    <property type="match status" value="1"/>
</dbReference>
<evidence type="ECO:0000256" key="7">
    <source>
        <dbReference type="RuleBase" id="RU000454"/>
    </source>
</evidence>
<name>A0AAV1HS65_9CHLO</name>
<dbReference type="FunFam" id="2.40.70.10:FF:000115">
    <property type="entry name" value="Lysosomal aspartic protease"/>
    <property type="match status" value="1"/>
</dbReference>
<feature type="signal peptide" evidence="9">
    <location>
        <begin position="1"/>
        <end position="20"/>
    </location>
</feature>
<evidence type="ECO:0000256" key="1">
    <source>
        <dbReference type="ARBA" id="ARBA00007447"/>
    </source>
</evidence>
<feature type="disulfide bond" evidence="6">
    <location>
        <begin position="93"/>
        <end position="98"/>
    </location>
</feature>
<reference evidence="11 12" key="1">
    <citation type="submission" date="2023-10" db="EMBL/GenBank/DDBJ databases">
        <authorList>
            <person name="Maclean D."/>
            <person name="Macfadyen A."/>
        </authorList>
    </citation>
    <scope>NUCLEOTIDE SEQUENCE [LARGE SCALE GENOMIC DNA]</scope>
</reference>
<evidence type="ECO:0000256" key="2">
    <source>
        <dbReference type="ARBA" id="ARBA00022670"/>
    </source>
</evidence>
<dbReference type="InterPro" id="IPR034164">
    <property type="entry name" value="Pepsin-like_dom"/>
</dbReference>
<dbReference type="EMBL" id="CAUYUE010000001">
    <property type="protein sequence ID" value="CAK0736944.1"/>
    <property type="molecule type" value="Genomic_DNA"/>
</dbReference>
<evidence type="ECO:0000313" key="11">
    <source>
        <dbReference type="EMBL" id="CAK0736944.1"/>
    </source>
</evidence>
<dbReference type="SUPFAM" id="SSF50630">
    <property type="entry name" value="Acid proteases"/>
    <property type="match status" value="1"/>
</dbReference>
<evidence type="ECO:0000256" key="5">
    <source>
        <dbReference type="PIRSR" id="PIRSR601461-1"/>
    </source>
</evidence>
<evidence type="ECO:0000256" key="6">
    <source>
        <dbReference type="PIRSR" id="PIRSR601461-2"/>
    </source>
</evidence>
<comment type="similarity">
    <text evidence="1 7">Belongs to the peptidase A1 family.</text>
</comment>